<comment type="caution">
    <text evidence="2">The sequence shown here is derived from an EMBL/GenBank/DDBJ whole genome shotgun (WGS) entry which is preliminary data.</text>
</comment>
<organism evidence="2 3">
    <name type="scientific">Cyclotella atomus</name>
    <dbReference type="NCBI Taxonomy" id="382360"/>
    <lineage>
        <taxon>Eukaryota</taxon>
        <taxon>Sar</taxon>
        <taxon>Stramenopiles</taxon>
        <taxon>Ochrophyta</taxon>
        <taxon>Bacillariophyta</taxon>
        <taxon>Coscinodiscophyceae</taxon>
        <taxon>Thalassiosirophycidae</taxon>
        <taxon>Stephanodiscales</taxon>
        <taxon>Stephanodiscaceae</taxon>
        <taxon>Cyclotella</taxon>
    </lineage>
</organism>
<accession>A0ABD3PD89</accession>
<keyword evidence="1" id="KW-0175">Coiled coil</keyword>
<evidence type="ECO:0000313" key="3">
    <source>
        <dbReference type="Proteomes" id="UP001530400"/>
    </source>
</evidence>
<proteinExistence type="predicted"/>
<keyword evidence="3" id="KW-1185">Reference proteome</keyword>
<gene>
    <name evidence="2" type="ORF">ACHAWO_012206</name>
</gene>
<feature type="coiled-coil region" evidence="1">
    <location>
        <begin position="81"/>
        <end position="108"/>
    </location>
</feature>
<evidence type="ECO:0000256" key="1">
    <source>
        <dbReference type="SAM" id="Coils"/>
    </source>
</evidence>
<dbReference type="AlphaFoldDB" id="A0ABD3PD89"/>
<protein>
    <recommendedName>
        <fullName evidence="4">RING-type domain-containing protein</fullName>
    </recommendedName>
</protein>
<sequence length="186" mass="21762">MGLPSDIPVVTPCQQLFCRACLHEALSHQCCHTLSSYHCKMAVWRIWSSIRVKCGNDTNGCAWHNGQNASSHELRESRHFIDELMPKNIQLKEELDEARRQIQLKESLFSELVRMSTDLDPRTLGLFNDNYNFGRCDVVRLSQLIVSRLEHKPHYINSNKIFDCVQAFYRDWNAGYRDNPQHYHLI</sequence>
<dbReference type="InterPro" id="IPR013083">
    <property type="entry name" value="Znf_RING/FYVE/PHD"/>
</dbReference>
<evidence type="ECO:0008006" key="4">
    <source>
        <dbReference type="Google" id="ProtNLM"/>
    </source>
</evidence>
<name>A0ABD3PD89_9STRA</name>
<evidence type="ECO:0000313" key="2">
    <source>
        <dbReference type="EMBL" id="KAL3786008.1"/>
    </source>
</evidence>
<dbReference type="Gene3D" id="3.30.40.10">
    <property type="entry name" value="Zinc/RING finger domain, C3HC4 (zinc finger)"/>
    <property type="match status" value="1"/>
</dbReference>
<dbReference type="Proteomes" id="UP001530400">
    <property type="component" value="Unassembled WGS sequence"/>
</dbReference>
<dbReference type="EMBL" id="JALLPJ020000670">
    <property type="protein sequence ID" value="KAL3786008.1"/>
    <property type="molecule type" value="Genomic_DNA"/>
</dbReference>
<reference evidence="2 3" key="1">
    <citation type="submission" date="2024-10" db="EMBL/GenBank/DDBJ databases">
        <title>Updated reference genomes for cyclostephanoid diatoms.</title>
        <authorList>
            <person name="Roberts W.R."/>
            <person name="Alverson A.J."/>
        </authorList>
    </citation>
    <scope>NUCLEOTIDE SEQUENCE [LARGE SCALE GENOMIC DNA]</scope>
    <source>
        <strain evidence="2 3">AJA010-31</strain>
    </source>
</reference>